<feature type="transmembrane region" description="Helical" evidence="1">
    <location>
        <begin position="210"/>
        <end position="231"/>
    </location>
</feature>
<evidence type="ECO:0000256" key="2">
    <source>
        <dbReference type="SAM" id="SignalP"/>
    </source>
</evidence>
<feature type="transmembrane region" description="Helical" evidence="1">
    <location>
        <begin position="312"/>
        <end position="338"/>
    </location>
</feature>
<dbReference type="KEGG" id="swo:Swol_0554"/>
<dbReference type="Proteomes" id="UP000001968">
    <property type="component" value="Chromosome"/>
</dbReference>
<protein>
    <recommendedName>
        <fullName evidence="5">Stage III sporulation protein AE</fullName>
    </recommendedName>
</protein>
<dbReference type="HOGENOM" id="CLU_046838_1_1_9"/>
<evidence type="ECO:0000313" key="4">
    <source>
        <dbReference type="Proteomes" id="UP000001968"/>
    </source>
</evidence>
<evidence type="ECO:0008006" key="5">
    <source>
        <dbReference type="Google" id="ProtNLM"/>
    </source>
</evidence>
<dbReference type="NCBIfam" id="TIGR02829">
    <property type="entry name" value="spore_III_AE"/>
    <property type="match status" value="1"/>
</dbReference>
<name>Q0AZG6_SYNWW</name>
<organism evidence="3 4">
    <name type="scientific">Syntrophomonas wolfei subsp. wolfei (strain DSM 2245B / Goettingen)</name>
    <dbReference type="NCBI Taxonomy" id="335541"/>
    <lineage>
        <taxon>Bacteria</taxon>
        <taxon>Bacillati</taxon>
        <taxon>Bacillota</taxon>
        <taxon>Clostridia</taxon>
        <taxon>Eubacteriales</taxon>
        <taxon>Syntrophomonadaceae</taxon>
        <taxon>Syntrophomonas</taxon>
    </lineage>
</organism>
<dbReference type="STRING" id="335541.Swol_0554"/>
<reference evidence="4" key="1">
    <citation type="journal article" date="2010" name="Environ. Microbiol.">
        <title>The genome of Syntrophomonas wolfei: new insights into syntrophic metabolism and biohydrogen production.</title>
        <authorList>
            <person name="Sieber J.R."/>
            <person name="Sims D.R."/>
            <person name="Han C."/>
            <person name="Kim E."/>
            <person name="Lykidis A."/>
            <person name="Lapidus A.L."/>
            <person name="McDonnald E."/>
            <person name="Rohlin L."/>
            <person name="Culley D.E."/>
            <person name="Gunsalus R."/>
            <person name="McInerney M.J."/>
        </authorList>
    </citation>
    <scope>NUCLEOTIDE SEQUENCE [LARGE SCALE GENOMIC DNA]</scope>
    <source>
        <strain evidence="4">DSM 2245B / Goettingen</strain>
    </source>
</reference>
<keyword evidence="1" id="KW-1133">Transmembrane helix</keyword>
<dbReference type="eggNOG" id="ENOG502Z7PW">
    <property type="taxonomic scope" value="Bacteria"/>
</dbReference>
<dbReference type="EMBL" id="CP000448">
    <property type="protein sequence ID" value="ABI67888.1"/>
    <property type="molecule type" value="Genomic_DNA"/>
</dbReference>
<accession>Q0AZG6</accession>
<feature type="transmembrane region" description="Helical" evidence="1">
    <location>
        <begin position="358"/>
        <end position="384"/>
    </location>
</feature>
<feature type="chain" id="PRO_5004168890" description="Stage III sporulation protein AE" evidence="2">
    <location>
        <begin position="25"/>
        <end position="394"/>
    </location>
</feature>
<keyword evidence="4" id="KW-1185">Reference proteome</keyword>
<keyword evidence="2" id="KW-0732">Signal</keyword>
<feature type="transmembrane region" description="Helical" evidence="1">
    <location>
        <begin position="243"/>
        <end position="265"/>
    </location>
</feature>
<evidence type="ECO:0000313" key="3">
    <source>
        <dbReference type="EMBL" id="ABI67888.1"/>
    </source>
</evidence>
<evidence type="ECO:0000256" key="1">
    <source>
        <dbReference type="SAM" id="Phobius"/>
    </source>
</evidence>
<gene>
    <name evidence="3" type="ordered locus">Swol_0554</name>
</gene>
<dbReference type="Pfam" id="PF09546">
    <property type="entry name" value="Spore_III_AE"/>
    <property type="match status" value="1"/>
</dbReference>
<keyword evidence="1" id="KW-0812">Transmembrane</keyword>
<feature type="transmembrane region" description="Helical" evidence="1">
    <location>
        <begin position="175"/>
        <end position="198"/>
    </location>
</feature>
<feature type="transmembrane region" description="Helical" evidence="1">
    <location>
        <begin position="106"/>
        <end position="123"/>
    </location>
</feature>
<dbReference type="AlphaFoldDB" id="Q0AZG6"/>
<dbReference type="OrthoDB" id="1706761at2"/>
<sequence length="394" mass="42370">MKKYFLLFLLLITGILIFSFPAWAGEIDNESEQVAPLETTLKNLNLSVFDEYKKNIDEEISSSMKGKTVKELLLDFSQGQLDLKIQDIMGGILQLFFKEVRANSGLMAKLLVLSVLTALLVNLQNSFSSGVAQISYLSCYLALGAIALGSFRLVLEIGHQSINNMVAFMMGMLPQMLVLTAGLGNINASAMLFPILMTTATAFANAIKNVVFPLIIMSAILSLLNHMSISLKVEKLASFFGQMARVSLGFCLTIFAGFITLRALYASVLDKVALRTTKFVTDNAIPVVGKILSDTIEVTAGYVVMLKQALGFLGVLIIIGIIALPLIKVAAIALIYKITAAVVEPLGDAKTAAILDIMSAHIFLMLAALASVGLMFLIMISIVAGMSNGLGALR</sequence>
<proteinExistence type="predicted"/>
<dbReference type="RefSeq" id="WP_011639993.1">
    <property type="nucleotide sequence ID" value="NC_008346.1"/>
</dbReference>
<dbReference type="InterPro" id="IPR014194">
    <property type="entry name" value="Spore_III_AE"/>
</dbReference>
<keyword evidence="1" id="KW-0472">Membrane</keyword>
<feature type="transmembrane region" description="Helical" evidence="1">
    <location>
        <begin position="135"/>
        <end position="155"/>
    </location>
</feature>
<feature type="signal peptide" evidence="2">
    <location>
        <begin position="1"/>
        <end position="24"/>
    </location>
</feature>